<organism evidence="4 5">
    <name type="scientific">Blastopirellula marina</name>
    <dbReference type="NCBI Taxonomy" id="124"/>
    <lineage>
        <taxon>Bacteria</taxon>
        <taxon>Pseudomonadati</taxon>
        <taxon>Planctomycetota</taxon>
        <taxon>Planctomycetia</taxon>
        <taxon>Pirellulales</taxon>
        <taxon>Pirellulaceae</taxon>
        <taxon>Blastopirellula</taxon>
    </lineage>
</organism>
<dbReference type="SUPFAM" id="SSF52172">
    <property type="entry name" value="CheY-like"/>
    <property type="match status" value="1"/>
</dbReference>
<dbReference type="PANTHER" id="PTHR44591:SF3">
    <property type="entry name" value="RESPONSE REGULATORY DOMAIN-CONTAINING PROTEIN"/>
    <property type="match status" value="1"/>
</dbReference>
<feature type="domain" description="Response regulatory" evidence="3">
    <location>
        <begin position="20"/>
        <end position="136"/>
    </location>
</feature>
<dbReference type="PROSITE" id="PS50110">
    <property type="entry name" value="RESPONSE_REGULATORY"/>
    <property type="match status" value="1"/>
</dbReference>
<dbReference type="GO" id="GO:0000160">
    <property type="term" value="P:phosphorelay signal transduction system"/>
    <property type="evidence" value="ECO:0007669"/>
    <property type="project" value="InterPro"/>
</dbReference>
<dbReference type="Gene3D" id="3.40.50.2300">
    <property type="match status" value="1"/>
</dbReference>
<accession>A0A2S8FEH0</accession>
<comment type="caution">
    <text evidence="4">The sequence shown here is derived from an EMBL/GenBank/DDBJ whole genome shotgun (WGS) entry which is preliminary data.</text>
</comment>
<dbReference type="InterPro" id="IPR011006">
    <property type="entry name" value="CheY-like_superfamily"/>
</dbReference>
<dbReference type="OrthoDB" id="282973at2"/>
<proteinExistence type="predicted"/>
<dbReference type="SMART" id="SM00448">
    <property type="entry name" value="REC"/>
    <property type="match status" value="1"/>
</dbReference>
<reference evidence="4 5" key="1">
    <citation type="submission" date="2018-02" db="EMBL/GenBank/DDBJ databases">
        <title>Comparative genomes isolates from brazilian mangrove.</title>
        <authorList>
            <person name="Araujo J.E."/>
            <person name="Taketani R.G."/>
            <person name="Silva M.C.P."/>
            <person name="Loureco M.V."/>
            <person name="Andreote F.D."/>
        </authorList>
    </citation>
    <scope>NUCLEOTIDE SEQUENCE [LARGE SCALE GENOMIC DNA]</scope>
    <source>
        <strain evidence="4 5">HEX-2 MGV</strain>
    </source>
</reference>
<dbReference type="PANTHER" id="PTHR44591">
    <property type="entry name" value="STRESS RESPONSE REGULATOR PROTEIN 1"/>
    <property type="match status" value="1"/>
</dbReference>
<evidence type="ECO:0000256" key="1">
    <source>
        <dbReference type="ARBA" id="ARBA00022553"/>
    </source>
</evidence>
<dbReference type="AlphaFoldDB" id="A0A2S8FEH0"/>
<evidence type="ECO:0000313" key="4">
    <source>
        <dbReference type="EMBL" id="PQO30558.1"/>
    </source>
</evidence>
<evidence type="ECO:0000313" key="5">
    <source>
        <dbReference type="Proteomes" id="UP000240009"/>
    </source>
</evidence>
<dbReference type="EMBL" id="PUIA01000038">
    <property type="protein sequence ID" value="PQO30558.1"/>
    <property type="molecule type" value="Genomic_DNA"/>
</dbReference>
<dbReference type="Pfam" id="PF00072">
    <property type="entry name" value="Response_reg"/>
    <property type="match status" value="1"/>
</dbReference>
<evidence type="ECO:0000259" key="3">
    <source>
        <dbReference type="PROSITE" id="PS50110"/>
    </source>
</evidence>
<protein>
    <recommendedName>
        <fullName evidence="3">Response regulatory domain-containing protein</fullName>
    </recommendedName>
</protein>
<gene>
    <name evidence="4" type="ORF">C5Y96_13890</name>
</gene>
<feature type="modified residue" description="4-aspartylphosphate" evidence="2">
    <location>
        <position position="69"/>
    </location>
</feature>
<keyword evidence="1 2" id="KW-0597">Phosphoprotein</keyword>
<sequence>MIADAIPQMEELTDFEVRGEVLICDDEPDICDALAHFVKKRGFDPIITHRGNECVRLALKERPMAILLDVNLPDSNGLEVCSQLTDAEQTSQIPIIILSANGCEDTVRQIRRSGARFYVRKPYDPNTVVAILEQAVNDARSW</sequence>
<dbReference type="CDD" id="cd00156">
    <property type="entry name" value="REC"/>
    <property type="match status" value="1"/>
</dbReference>
<name>A0A2S8FEH0_9BACT</name>
<dbReference type="InterPro" id="IPR050595">
    <property type="entry name" value="Bact_response_regulator"/>
</dbReference>
<dbReference type="Proteomes" id="UP000240009">
    <property type="component" value="Unassembled WGS sequence"/>
</dbReference>
<dbReference type="RefSeq" id="WP_105354358.1">
    <property type="nucleotide sequence ID" value="NZ_PUIA01000038.1"/>
</dbReference>
<evidence type="ECO:0000256" key="2">
    <source>
        <dbReference type="PROSITE-ProRule" id="PRU00169"/>
    </source>
</evidence>
<dbReference type="InterPro" id="IPR001789">
    <property type="entry name" value="Sig_transdc_resp-reg_receiver"/>
</dbReference>